<name>A0AAN9W8X3_9ORTH</name>
<comment type="caution">
    <text evidence="2">The sequence shown here is derived from an EMBL/GenBank/DDBJ whole genome shotgun (WGS) entry which is preliminary data.</text>
</comment>
<evidence type="ECO:0000256" key="1">
    <source>
        <dbReference type="SAM" id="MobiDB-lite"/>
    </source>
</evidence>
<dbReference type="EMBL" id="JAZDUA010000018">
    <property type="protein sequence ID" value="KAK7872927.1"/>
    <property type="molecule type" value="Genomic_DNA"/>
</dbReference>
<dbReference type="Proteomes" id="UP001378592">
    <property type="component" value="Unassembled WGS sequence"/>
</dbReference>
<keyword evidence="3" id="KW-1185">Reference proteome</keyword>
<sequence length="178" mass="16796">MRWRRVGVLVAESGDGRPLVLSCGVPGAGRGGGGGVPQEGGGGGGGGDEKRGDCEGGGGGGGGGCDEGAEGEGGGGGGGGGCDEGAEGEGGGGGGDGAVGAGERAGVVGPGLGDSSSLAARASSHCTPASTTAPLPDCACAKLRAALSSSKPLWNHKEKLPLECFTMVNQNHLQIFEH</sequence>
<accession>A0AAN9W8X3</accession>
<feature type="compositionally biased region" description="Gly residues" evidence="1">
    <location>
        <begin position="30"/>
        <end position="46"/>
    </location>
</feature>
<gene>
    <name evidence="2" type="ORF">R5R35_004246</name>
</gene>
<evidence type="ECO:0000313" key="2">
    <source>
        <dbReference type="EMBL" id="KAK7872927.1"/>
    </source>
</evidence>
<evidence type="ECO:0000313" key="3">
    <source>
        <dbReference type="Proteomes" id="UP001378592"/>
    </source>
</evidence>
<organism evidence="2 3">
    <name type="scientific">Gryllus longicercus</name>
    <dbReference type="NCBI Taxonomy" id="2509291"/>
    <lineage>
        <taxon>Eukaryota</taxon>
        <taxon>Metazoa</taxon>
        <taxon>Ecdysozoa</taxon>
        <taxon>Arthropoda</taxon>
        <taxon>Hexapoda</taxon>
        <taxon>Insecta</taxon>
        <taxon>Pterygota</taxon>
        <taxon>Neoptera</taxon>
        <taxon>Polyneoptera</taxon>
        <taxon>Orthoptera</taxon>
        <taxon>Ensifera</taxon>
        <taxon>Gryllidea</taxon>
        <taxon>Grylloidea</taxon>
        <taxon>Gryllidae</taxon>
        <taxon>Gryllinae</taxon>
        <taxon>Gryllus</taxon>
    </lineage>
</organism>
<feature type="compositionally biased region" description="Gly residues" evidence="1">
    <location>
        <begin position="55"/>
        <end position="100"/>
    </location>
</feature>
<dbReference type="AlphaFoldDB" id="A0AAN9W8X3"/>
<feature type="region of interest" description="Disordered" evidence="1">
    <location>
        <begin position="30"/>
        <end position="119"/>
    </location>
</feature>
<proteinExistence type="predicted"/>
<reference evidence="2 3" key="1">
    <citation type="submission" date="2024-03" db="EMBL/GenBank/DDBJ databases">
        <title>The genome assembly and annotation of the cricket Gryllus longicercus Weissman &amp; Gray.</title>
        <authorList>
            <person name="Szrajer S."/>
            <person name="Gray D."/>
            <person name="Ylla G."/>
        </authorList>
    </citation>
    <scope>NUCLEOTIDE SEQUENCE [LARGE SCALE GENOMIC DNA]</scope>
    <source>
        <strain evidence="2">DAG 2021-001</strain>
        <tissue evidence="2">Whole body minus gut</tissue>
    </source>
</reference>
<protein>
    <submittedName>
        <fullName evidence="2">Uncharacterized protein</fullName>
    </submittedName>
</protein>